<dbReference type="SUPFAM" id="SSF51735">
    <property type="entry name" value="NAD(P)-binding Rossmann-fold domains"/>
    <property type="match status" value="1"/>
</dbReference>
<name>A0A7R7EJD7_9FIRM</name>
<dbReference type="InterPro" id="IPR002347">
    <property type="entry name" value="SDR_fam"/>
</dbReference>
<accession>A0A7R7EJD7</accession>
<evidence type="ECO:0000313" key="4">
    <source>
        <dbReference type="EMBL" id="BCN29877.1"/>
    </source>
</evidence>
<dbReference type="PRINTS" id="PR00080">
    <property type="entry name" value="SDRFAMILY"/>
</dbReference>
<keyword evidence="1" id="KW-0521">NADP</keyword>
<dbReference type="PRINTS" id="PR00081">
    <property type="entry name" value="GDHRDH"/>
</dbReference>
<organism evidence="4 5">
    <name type="scientific">Anaeromicropila herbilytica</name>
    <dbReference type="NCBI Taxonomy" id="2785025"/>
    <lineage>
        <taxon>Bacteria</taxon>
        <taxon>Bacillati</taxon>
        <taxon>Bacillota</taxon>
        <taxon>Clostridia</taxon>
        <taxon>Lachnospirales</taxon>
        <taxon>Lachnospiraceae</taxon>
        <taxon>Anaeromicropila</taxon>
    </lineage>
</organism>
<reference evidence="4 5" key="1">
    <citation type="submission" date="2020-11" db="EMBL/GenBank/DDBJ databases">
        <title>Draft genome sequencing of a Lachnospiraceae strain isolated from anoxic soil subjected to BSD treatment.</title>
        <authorList>
            <person name="Uek A."/>
            <person name="Tonouchi A."/>
        </authorList>
    </citation>
    <scope>NUCLEOTIDE SEQUENCE [LARGE SCALE GENOMIC DNA]</scope>
    <source>
        <strain evidence="4 5">TB5</strain>
    </source>
</reference>
<dbReference type="PIRSF" id="PIRSF000126">
    <property type="entry name" value="11-beta-HSD1"/>
    <property type="match status" value="1"/>
</dbReference>
<dbReference type="RefSeq" id="WP_271715132.1">
    <property type="nucleotide sequence ID" value="NZ_AP024169.1"/>
</dbReference>
<keyword evidence="2" id="KW-0560">Oxidoreductase</keyword>
<keyword evidence="5" id="KW-1185">Reference proteome</keyword>
<sequence length="264" mass="30065">MKKVALITGATSGLGLAYAKEYAKKGYNLIITGRREDKIKENGKKIEERYHVTVKVVIVDLAYKKGVDILLNEMKEDEIEVLINNAGFGLKPVFSNTTKEDIDRIMYLQMNAVVILTRNILNQMLVRNRGTIINISSDGAFAVMPRNVLYSSTKLFILNFTEGLYLELIDTNIKVQVVCPGFIDSDFHQSAGMNVVKKKKGFMKFVAPEKIVEMAMKDMKKGKIISVPGVNTKIVCWIAKFLPRKLFYKFVIRFTKKRLKKLNR</sequence>
<dbReference type="EMBL" id="AP024169">
    <property type="protein sequence ID" value="BCN29877.1"/>
    <property type="molecule type" value="Genomic_DNA"/>
</dbReference>
<gene>
    <name evidence="4" type="ORF">bsdtb5_11720</name>
</gene>
<dbReference type="AlphaFoldDB" id="A0A7R7EJD7"/>
<dbReference type="GO" id="GO:0016491">
    <property type="term" value="F:oxidoreductase activity"/>
    <property type="evidence" value="ECO:0007669"/>
    <property type="project" value="UniProtKB-KW"/>
</dbReference>
<dbReference type="Pfam" id="PF00106">
    <property type="entry name" value="adh_short"/>
    <property type="match status" value="1"/>
</dbReference>
<dbReference type="Gene3D" id="3.40.50.720">
    <property type="entry name" value="NAD(P)-binding Rossmann-like Domain"/>
    <property type="match status" value="1"/>
</dbReference>
<dbReference type="PANTHER" id="PTHR43086:SF2">
    <property type="entry name" value="HYDROXYSTEROID DEHYDROGENASE-LIKE PROTEIN 1"/>
    <property type="match status" value="1"/>
</dbReference>
<dbReference type="InterPro" id="IPR036291">
    <property type="entry name" value="NAD(P)-bd_dom_sf"/>
</dbReference>
<evidence type="ECO:0000256" key="2">
    <source>
        <dbReference type="ARBA" id="ARBA00023002"/>
    </source>
</evidence>
<dbReference type="GO" id="GO:0030497">
    <property type="term" value="P:fatty acid elongation"/>
    <property type="evidence" value="ECO:0007669"/>
    <property type="project" value="TreeGrafter"/>
</dbReference>
<dbReference type="PANTHER" id="PTHR43086">
    <property type="entry name" value="VERY-LONG-CHAIN 3-OXOOACYL-COA REDUCTASE"/>
    <property type="match status" value="1"/>
</dbReference>
<evidence type="ECO:0000256" key="3">
    <source>
        <dbReference type="RuleBase" id="RU000363"/>
    </source>
</evidence>
<evidence type="ECO:0000256" key="1">
    <source>
        <dbReference type="ARBA" id="ARBA00022857"/>
    </source>
</evidence>
<dbReference type="KEGG" id="ahb:bsdtb5_11720"/>
<dbReference type="Proteomes" id="UP000595897">
    <property type="component" value="Chromosome"/>
</dbReference>
<comment type="similarity">
    <text evidence="3">Belongs to the short-chain dehydrogenases/reductases (SDR) family.</text>
</comment>
<evidence type="ECO:0000313" key="5">
    <source>
        <dbReference type="Proteomes" id="UP000595897"/>
    </source>
</evidence>
<proteinExistence type="inferred from homology"/>
<dbReference type="CDD" id="cd05233">
    <property type="entry name" value="SDR_c"/>
    <property type="match status" value="1"/>
</dbReference>
<protein>
    <submittedName>
        <fullName evidence="4">Short-chain dehydrogenase</fullName>
    </submittedName>
</protein>